<feature type="domain" description="Polyphosphate kinase middle" evidence="8">
    <location>
        <begin position="121"/>
        <end position="307"/>
    </location>
</feature>
<evidence type="ECO:0000259" key="11">
    <source>
        <dbReference type="Pfam" id="PF17941"/>
    </source>
</evidence>
<dbReference type="GO" id="GO:0009358">
    <property type="term" value="C:polyphosphate kinase complex"/>
    <property type="evidence" value="ECO:0007669"/>
    <property type="project" value="InterPro"/>
</dbReference>
<feature type="domain" description="Polyphosphate kinase C-terminal" evidence="10">
    <location>
        <begin position="509"/>
        <end position="681"/>
    </location>
</feature>
<dbReference type="Pfam" id="PF13090">
    <property type="entry name" value="PP_kinase_C"/>
    <property type="match status" value="1"/>
</dbReference>
<evidence type="ECO:0000313" key="12">
    <source>
        <dbReference type="EMBL" id="MBU3851069.1"/>
    </source>
</evidence>
<comment type="caution">
    <text evidence="12">The sequence shown here is derived from an EMBL/GenBank/DDBJ whole genome shotgun (WGS) entry which is preliminary data.</text>
</comment>
<dbReference type="SUPFAM" id="SSF56024">
    <property type="entry name" value="Phospholipase D/nuclease"/>
    <property type="match status" value="2"/>
</dbReference>
<dbReference type="Pfam" id="PF02503">
    <property type="entry name" value="PP_kinase"/>
    <property type="match status" value="1"/>
</dbReference>
<dbReference type="PIRSF" id="PIRSF015589">
    <property type="entry name" value="PP_kinase"/>
    <property type="match status" value="1"/>
</dbReference>
<dbReference type="InterPro" id="IPR041108">
    <property type="entry name" value="PP_kinase_C_1"/>
</dbReference>
<dbReference type="GO" id="GO:0046872">
    <property type="term" value="F:metal ion binding"/>
    <property type="evidence" value="ECO:0007669"/>
    <property type="project" value="UniProtKB-KW"/>
</dbReference>
<feature type="binding site" evidence="6">
    <location>
        <position position="570"/>
    </location>
    <ligand>
        <name>ATP</name>
        <dbReference type="ChEBI" id="CHEBI:30616"/>
    </ligand>
</feature>
<keyword evidence="1 6" id="KW-0597">Phosphoprotein</keyword>
<comment type="cofactor">
    <cofactor evidence="6">
        <name>Mg(2+)</name>
        <dbReference type="ChEBI" id="CHEBI:18420"/>
    </cofactor>
</comment>
<organism evidence="12 13">
    <name type="scientific">Candidatus Treponema excrementipullorum</name>
    <dbReference type="NCBI Taxonomy" id="2838768"/>
    <lineage>
        <taxon>Bacteria</taxon>
        <taxon>Pseudomonadati</taxon>
        <taxon>Spirochaetota</taxon>
        <taxon>Spirochaetia</taxon>
        <taxon>Spirochaetales</taxon>
        <taxon>Treponemataceae</taxon>
        <taxon>Treponema</taxon>
    </lineage>
</organism>
<keyword evidence="3 6" id="KW-0547">Nucleotide-binding</keyword>
<dbReference type="PANTHER" id="PTHR30218">
    <property type="entry name" value="POLYPHOSPHATE KINASE"/>
    <property type="match status" value="1"/>
</dbReference>
<feature type="binding site" evidence="6">
    <location>
        <position position="598"/>
    </location>
    <ligand>
        <name>ATP</name>
        <dbReference type="ChEBI" id="CHEBI:30616"/>
    </ligand>
</feature>
<evidence type="ECO:0000256" key="7">
    <source>
        <dbReference type="RuleBase" id="RU003800"/>
    </source>
</evidence>
<protein>
    <recommendedName>
        <fullName evidence="6 7">Polyphosphate kinase</fullName>
        <ecNumber evidence="6 7">2.7.4.1</ecNumber>
    </recommendedName>
    <alternativeName>
        <fullName evidence="6">ATP-polyphosphate phosphotransferase</fullName>
    </alternativeName>
    <alternativeName>
        <fullName evidence="6">Polyphosphoric acid kinase</fullName>
    </alternativeName>
</protein>
<keyword evidence="6" id="KW-0460">Magnesium</keyword>
<dbReference type="Pfam" id="PF13089">
    <property type="entry name" value="PP_kinase_N"/>
    <property type="match status" value="1"/>
</dbReference>
<keyword evidence="5 6" id="KW-0067">ATP-binding</keyword>
<proteinExistence type="inferred from homology"/>
<comment type="similarity">
    <text evidence="6 7">Belongs to the polyphosphate kinase 1 (PPK1) family.</text>
</comment>
<dbReference type="Gene3D" id="1.20.58.310">
    <property type="entry name" value="Polyphosphate kinase N-terminal domain"/>
    <property type="match status" value="1"/>
</dbReference>
<gene>
    <name evidence="12" type="primary">ppk1</name>
    <name evidence="6" type="synonym">ppk</name>
    <name evidence="12" type="ORF">IAA16_10915</name>
</gene>
<dbReference type="EMBL" id="JAHLFV010000247">
    <property type="protein sequence ID" value="MBU3851069.1"/>
    <property type="molecule type" value="Genomic_DNA"/>
</dbReference>
<dbReference type="InterPro" id="IPR036832">
    <property type="entry name" value="PPK_N_dom_sf"/>
</dbReference>
<evidence type="ECO:0000259" key="8">
    <source>
        <dbReference type="Pfam" id="PF02503"/>
    </source>
</evidence>
<dbReference type="Gene3D" id="3.30.870.10">
    <property type="entry name" value="Endonuclease Chain A"/>
    <property type="match status" value="2"/>
</dbReference>
<dbReference type="Proteomes" id="UP000823914">
    <property type="component" value="Unassembled WGS sequence"/>
</dbReference>
<dbReference type="NCBIfam" id="NF003921">
    <property type="entry name" value="PRK05443.2-2"/>
    <property type="match status" value="1"/>
</dbReference>
<dbReference type="SUPFAM" id="SSF140356">
    <property type="entry name" value="PPK N-terminal domain-like"/>
    <property type="match status" value="1"/>
</dbReference>
<dbReference type="GO" id="GO:0008976">
    <property type="term" value="F:polyphosphate kinase activity"/>
    <property type="evidence" value="ECO:0007669"/>
    <property type="project" value="UniProtKB-UniRule"/>
</dbReference>
<feature type="binding site" evidence="6">
    <location>
        <position position="381"/>
    </location>
    <ligand>
        <name>Mg(2+)</name>
        <dbReference type="ChEBI" id="CHEBI:18420"/>
    </ligand>
</feature>
<evidence type="ECO:0000259" key="9">
    <source>
        <dbReference type="Pfam" id="PF13089"/>
    </source>
</evidence>
<dbReference type="GO" id="GO:0005524">
    <property type="term" value="F:ATP binding"/>
    <property type="evidence" value="ECO:0007669"/>
    <property type="project" value="UniProtKB-KW"/>
</dbReference>
<comment type="function">
    <text evidence="6 7">Catalyzes the reversible transfer of the terminal phosphate of ATP to form a long-chain polyphosphate (polyP).</text>
</comment>
<comment type="catalytic activity">
    <reaction evidence="6 7">
        <text>[phosphate](n) + ATP = [phosphate](n+1) + ADP</text>
        <dbReference type="Rhea" id="RHEA:19573"/>
        <dbReference type="Rhea" id="RHEA-COMP:9859"/>
        <dbReference type="Rhea" id="RHEA-COMP:14280"/>
        <dbReference type="ChEBI" id="CHEBI:16838"/>
        <dbReference type="ChEBI" id="CHEBI:30616"/>
        <dbReference type="ChEBI" id="CHEBI:456216"/>
        <dbReference type="EC" id="2.7.4.1"/>
    </reaction>
</comment>
<feature type="binding site" evidence="6">
    <location>
        <position position="411"/>
    </location>
    <ligand>
        <name>Mg(2+)</name>
        <dbReference type="ChEBI" id="CHEBI:18420"/>
    </ligand>
</feature>
<dbReference type="NCBIfam" id="NF003917">
    <property type="entry name" value="PRK05443.1-1"/>
    <property type="match status" value="1"/>
</dbReference>
<dbReference type="InterPro" id="IPR024953">
    <property type="entry name" value="PP_kinase_middle"/>
</dbReference>
<dbReference type="EC" id="2.7.4.1" evidence="6 7"/>
<dbReference type="Pfam" id="PF17941">
    <property type="entry name" value="PP_kinase_C_1"/>
    <property type="match status" value="1"/>
</dbReference>
<evidence type="ECO:0000256" key="6">
    <source>
        <dbReference type="HAMAP-Rule" id="MF_00347"/>
    </source>
</evidence>
<dbReference type="AlphaFoldDB" id="A0A9E2L491"/>
<dbReference type="HAMAP" id="MF_00347">
    <property type="entry name" value="Polyphosphate_kinase"/>
    <property type="match status" value="1"/>
</dbReference>
<keyword evidence="2 6" id="KW-0808">Transferase</keyword>
<dbReference type="CDD" id="cd09168">
    <property type="entry name" value="PLDc_PaPPK1_C2_like"/>
    <property type="match status" value="1"/>
</dbReference>
<dbReference type="InterPro" id="IPR036830">
    <property type="entry name" value="PP_kinase_middle_dom_sf"/>
</dbReference>
<evidence type="ECO:0000256" key="1">
    <source>
        <dbReference type="ARBA" id="ARBA00022553"/>
    </source>
</evidence>
<dbReference type="GO" id="GO:0006799">
    <property type="term" value="P:polyphosphate biosynthetic process"/>
    <property type="evidence" value="ECO:0007669"/>
    <property type="project" value="UniProtKB-UniRule"/>
</dbReference>
<feature type="active site" description="Phosphohistidine intermediate" evidence="6">
    <location>
        <position position="441"/>
    </location>
</feature>
<dbReference type="InterPro" id="IPR025198">
    <property type="entry name" value="PPK_N_dom"/>
</dbReference>
<feature type="domain" description="Polyphosphate kinase C-terminal" evidence="11">
    <location>
        <begin position="338"/>
        <end position="501"/>
    </location>
</feature>
<keyword evidence="6" id="KW-0479">Metal-binding</keyword>
<evidence type="ECO:0000256" key="5">
    <source>
        <dbReference type="ARBA" id="ARBA00022840"/>
    </source>
</evidence>
<feature type="binding site" evidence="6">
    <location>
        <position position="474"/>
    </location>
    <ligand>
        <name>ATP</name>
        <dbReference type="ChEBI" id="CHEBI:30616"/>
    </ligand>
</feature>
<reference evidence="12" key="2">
    <citation type="submission" date="2021-04" db="EMBL/GenBank/DDBJ databases">
        <authorList>
            <person name="Gilroy R."/>
        </authorList>
    </citation>
    <scope>NUCLEOTIDE SEQUENCE</scope>
    <source>
        <strain evidence="12">Gambia15-2214</strain>
    </source>
</reference>
<evidence type="ECO:0000259" key="10">
    <source>
        <dbReference type="Pfam" id="PF13090"/>
    </source>
</evidence>
<dbReference type="NCBIfam" id="TIGR03705">
    <property type="entry name" value="poly_P_kin"/>
    <property type="match status" value="1"/>
</dbReference>
<evidence type="ECO:0000256" key="2">
    <source>
        <dbReference type="ARBA" id="ARBA00022679"/>
    </source>
</evidence>
<sequence length="707" mass="81841">MEKSHIFFNRELSWIEFNARVLYEAQRKEKPLTERLKLISIVSTNFDEFFMVRVAGLKRQALKNPEEKDIAGLTPAEQLIRISRRVHEIDTIRNQVLHQDILQAFAQNGIEYISPEQYTEEQKGFTRHIFNQEIFPLLTPLKTEGNIFPYVTNLKLYGAFALSPLPNIEQVKTPFVPEEPQTPIAIVGIPSNLSQIITLPSYSEKKQFTLLEDIVQTYATQLFPGYTVTETLLFRVTRDADFPVEENISVNLTLAMERVLEKRQESLVVRLQCTDTSTFIRTFLMEKLQVNKTDVYTTSGILTPTSLLPITEWPEMQALHGEKWEHFFPYQFEKNQPVWDTLKQRDILLHVPYESYEPVVDFIKKAADDPLTLSIKMTLYRTSDNSPIIKALERAARKGKQVTVFVELKARFNEKQNISWAAKLEKAGATVVRGILNFKVHAKILLVIRREETEICRYLHLSTGNYNDKTAKAYVDLSLFTTNQELAKDATLFFNIISGYSIIPPMQRLLMAPVNLKSRLLELIDREIQHSIPEAPGLIVAKMNNLCDKELIQALYKASTAGVRVLLNVRGICVLMPGVPGLSENIEVISIIDHYLEHSRIFYFQNAGAEELYLSSADWMPRNMERRIELMFPILQKDIFQELKDILFLYFQDTEQSHQLCSDGHWLPKLPKPGEEPVRVQRKLYHRYKKREESKSQSPTLDFVVRR</sequence>
<reference evidence="12" key="1">
    <citation type="journal article" date="2021" name="PeerJ">
        <title>Extensive microbial diversity within the chicken gut microbiome revealed by metagenomics and culture.</title>
        <authorList>
            <person name="Gilroy R."/>
            <person name="Ravi A."/>
            <person name="Getino M."/>
            <person name="Pursley I."/>
            <person name="Horton D.L."/>
            <person name="Alikhan N.F."/>
            <person name="Baker D."/>
            <person name="Gharbi K."/>
            <person name="Hall N."/>
            <person name="Watson M."/>
            <person name="Adriaenssens E.M."/>
            <person name="Foster-Nyarko E."/>
            <person name="Jarju S."/>
            <person name="Secka A."/>
            <person name="Antonio M."/>
            <person name="Oren A."/>
            <person name="Chaudhuri R.R."/>
            <person name="La Ragione R."/>
            <person name="Hildebrand F."/>
            <person name="Pallen M.J."/>
        </authorList>
    </citation>
    <scope>NUCLEOTIDE SEQUENCE</scope>
    <source>
        <strain evidence="12">Gambia15-2214</strain>
    </source>
</reference>
<dbReference type="Gene3D" id="3.30.1840.10">
    <property type="entry name" value="Polyphosphate kinase middle domain"/>
    <property type="match status" value="1"/>
</dbReference>
<feature type="binding site" evidence="6">
    <location>
        <position position="45"/>
    </location>
    <ligand>
        <name>ATP</name>
        <dbReference type="ChEBI" id="CHEBI:30616"/>
    </ligand>
</feature>
<dbReference type="PANTHER" id="PTHR30218:SF0">
    <property type="entry name" value="POLYPHOSPHATE KINASE"/>
    <property type="match status" value="1"/>
</dbReference>
<evidence type="ECO:0000256" key="4">
    <source>
        <dbReference type="ARBA" id="ARBA00022777"/>
    </source>
</evidence>
<evidence type="ECO:0000313" key="13">
    <source>
        <dbReference type="Proteomes" id="UP000823914"/>
    </source>
</evidence>
<comment type="PTM">
    <text evidence="6 7">An intermediate of this reaction is the autophosphorylated ppk in which a phosphate is covalently linked to a histidine residue through a N-P bond.</text>
</comment>
<accession>A0A9E2L491</accession>
<name>A0A9E2L491_9SPIR</name>
<dbReference type="InterPro" id="IPR003414">
    <property type="entry name" value="PP_kinase"/>
</dbReference>
<feature type="domain" description="Polyphosphate kinase N-terminal" evidence="9">
    <location>
        <begin position="7"/>
        <end position="112"/>
    </location>
</feature>
<keyword evidence="4 6" id="KW-0418">Kinase</keyword>
<evidence type="ECO:0000256" key="3">
    <source>
        <dbReference type="ARBA" id="ARBA00022741"/>
    </source>
</evidence>
<dbReference type="InterPro" id="IPR025200">
    <property type="entry name" value="PPK_C_dom2"/>
</dbReference>
<dbReference type="SUPFAM" id="SSF143724">
    <property type="entry name" value="PHP14-like"/>
    <property type="match status" value="1"/>
</dbReference>